<dbReference type="AlphaFoldDB" id="E7QPT2"/>
<comment type="caution">
    <text evidence="2">The sequence shown here is derived from an EMBL/GenBank/DDBJ whole genome shotgun (WGS) entry which is preliminary data.</text>
</comment>
<accession>E7QPT2</accession>
<gene>
    <name evidence="2" type="ORF">ZOD2009_03952</name>
</gene>
<dbReference type="PATRIC" id="fig|797209.4.peg.778"/>
<organism evidence="2 3">
    <name type="scientific">Haladaptatus paucihalophilus DX253</name>
    <dbReference type="NCBI Taxonomy" id="797209"/>
    <lineage>
        <taxon>Archaea</taxon>
        <taxon>Methanobacteriati</taxon>
        <taxon>Methanobacteriota</taxon>
        <taxon>Stenosarchaea group</taxon>
        <taxon>Halobacteria</taxon>
        <taxon>Halobacteriales</taxon>
        <taxon>Haladaptataceae</taxon>
        <taxon>Haladaptatus</taxon>
    </lineage>
</organism>
<keyword evidence="1" id="KW-0472">Membrane</keyword>
<feature type="transmembrane region" description="Helical" evidence="1">
    <location>
        <begin position="89"/>
        <end position="110"/>
    </location>
</feature>
<keyword evidence="1" id="KW-0812">Transmembrane</keyword>
<reference evidence="2 3" key="1">
    <citation type="journal article" date="2014" name="ISME J.">
        <title>Trehalose/2-sulfotrehalose biosynthesis and glycine-betaine uptake are widely spread mechanisms for osmoadaptation in the Halobacteriales.</title>
        <authorList>
            <person name="Youssef N.H."/>
            <person name="Savage-Ashlock K.N."/>
            <person name="McCully A.L."/>
            <person name="Luedtke B."/>
            <person name="Shaw E.I."/>
            <person name="Hoff W.D."/>
            <person name="Elshahed M.S."/>
        </authorList>
    </citation>
    <scope>NUCLEOTIDE SEQUENCE [LARGE SCALE GENOMIC DNA]</scope>
    <source>
        <strain evidence="2 3">DX253</strain>
    </source>
</reference>
<dbReference type="Proteomes" id="UP000003751">
    <property type="component" value="Unassembled WGS sequence"/>
</dbReference>
<name>E7QPT2_HALPU</name>
<keyword evidence="1" id="KW-1133">Transmembrane helix</keyword>
<evidence type="ECO:0000313" key="2">
    <source>
        <dbReference type="EMBL" id="EFW93535.1"/>
    </source>
</evidence>
<protein>
    <submittedName>
        <fullName evidence="2">Uncharacterized protein</fullName>
    </submittedName>
</protein>
<evidence type="ECO:0000313" key="3">
    <source>
        <dbReference type="Proteomes" id="UP000003751"/>
    </source>
</evidence>
<dbReference type="EMBL" id="AEMG01000003">
    <property type="protein sequence ID" value="EFW93535.1"/>
    <property type="molecule type" value="Genomic_DNA"/>
</dbReference>
<dbReference type="STRING" id="797209.GCA_000376445_03710"/>
<sequence length="120" mass="12844">MAETAGGGATRDSSQFPSSVVVPFRTDGSIATREILNGIYFQHRYGSVKPISAMDVFSLENPWVYSTIIVVLWAGIWGVLSVFVFDGALVAPVITGAAGGLAFALVFQYLRRNEENATGP</sequence>
<feature type="transmembrane region" description="Helical" evidence="1">
    <location>
        <begin position="63"/>
        <end position="83"/>
    </location>
</feature>
<evidence type="ECO:0000256" key="1">
    <source>
        <dbReference type="SAM" id="Phobius"/>
    </source>
</evidence>
<proteinExistence type="predicted"/>